<sequence>MQAARGGWLGQTFALAKHHDSFDGKKSGGIRRSKEERKGMVETFIKRYQKSNNGDFPSLNLTRKEVGGSFYTVREIVREIIQENRVLGPPKSPSGDHNMENLNSFLEHHPQETQIQHESEFVFINENVLNLPNNEAFENLKNGELSMEEQKVEVHEVVANGTQNHQIIEVDKNLEEEMVHPLQESKSKLESQKGQARSSTKENLVFNVNGSTDVQLEDTLLSEQKTINGHTKTSCNLVREPTLEERLANLNQSSSQPGSSPQNRITTLNRVDLKSWKAVSRKASGRETHQVVKFIRSFITAFVKFWSE</sequence>
<keyword evidence="4" id="KW-1185">Reference proteome</keyword>
<evidence type="ECO:0000259" key="2">
    <source>
        <dbReference type="Pfam" id="PF25896"/>
    </source>
</evidence>
<reference evidence="3" key="1">
    <citation type="journal article" date="2017" name="Nature">
        <title>The sunflower genome provides insights into oil metabolism, flowering and Asterid evolution.</title>
        <authorList>
            <person name="Badouin H."/>
            <person name="Gouzy J."/>
            <person name="Grassa C.J."/>
            <person name="Murat F."/>
            <person name="Staton S.E."/>
            <person name="Cottret L."/>
            <person name="Lelandais-Briere C."/>
            <person name="Owens G.L."/>
            <person name="Carrere S."/>
            <person name="Mayjonade B."/>
            <person name="Legrand L."/>
            <person name="Gill N."/>
            <person name="Kane N.C."/>
            <person name="Bowers J.E."/>
            <person name="Hubner S."/>
            <person name="Bellec A."/>
            <person name="Berard A."/>
            <person name="Berges H."/>
            <person name="Blanchet N."/>
            <person name="Boniface M.C."/>
            <person name="Brunel D."/>
            <person name="Catrice O."/>
            <person name="Chaidir N."/>
            <person name="Claudel C."/>
            <person name="Donnadieu C."/>
            <person name="Faraut T."/>
            <person name="Fievet G."/>
            <person name="Helmstetter N."/>
            <person name="King M."/>
            <person name="Knapp S.J."/>
            <person name="Lai Z."/>
            <person name="Le Paslier M.C."/>
            <person name="Lippi Y."/>
            <person name="Lorenzon L."/>
            <person name="Mandel J.R."/>
            <person name="Marage G."/>
            <person name="Marchand G."/>
            <person name="Marquand E."/>
            <person name="Bret-Mestries E."/>
            <person name="Morien E."/>
            <person name="Nambeesan S."/>
            <person name="Nguyen T."/>
            <person name="Pegot-Espagnet P."/>
            <person name="Pouilly N."/>
            <person name="Raftis F."/>
            <person name="Sallet E."/>
            <person name="Schiex T."/>
            <person name="Thomas J."/>
            <person name="Vandecasteele C."/>
            <person name="Vares D."/>
            <person name="Vear F."/>
            <person name="Vautrin S."/>
            <person name="Crespi M."/>
            <person name="Mangin B."/>
            <person name="Burke J.M."/>
            <person name="Salse J."/>
            <person name="Munos S."/>
            <person name="Vincourt P."/>
            <person name="Rieseberg L.H."/>
            <person name="Langlade N.B."/>
        </authorList>
    </citation>
    <scope>NUCLEOTIDE SEQUENCE</scope>
    <source>
        <tissue evidence="3">Leaves</tissue>
    </source>
</reference>
<protein>
    <recommendedName>
        <fullName evidence="2">AT3G52170-like helix-turn-helix domain-containing protein</fullName>
    </recommendedName>
</protein>
<dbReference type="AlphaFoldDB" id="A0A9K3MW14"/>
<comment type="caution">
    <text evidence="3">The sequence shown here is derived from an EMBL/GenBank/DDBJ whole genome shotgun (WGS) entry which is preliminary data.</text>
</comment>
<accession>A0A9K3MW14</accession>
<feature type="compositionally biased region" description="Basic and acidic residues" evidence="1">
    <location>
        <begin position="180"/>
        <end position="191"/>
    </location>
</feature>
<reference evidence="3" key="2">
    <citation type="submission" date="2020-06" db="EMBL/GenBank/DDBJ databases">
        <title>Helianthus annuus Genome sequencing and assembly Release 2.</title>
        <authorList>
            <person name="Gouzy J."/>
            <person name="Langlade N."/>
            <person name="Munos S."/>
        </authorList>
    </citation>
    <scope>NUCLEOTIDE SEQUENCE</scope>
    <source>
        <tissue evidence="3">Leaves</tissue>
    </source>
</reference>
<dbReference type="InterPro" id="IPR058941">
    <property type="entry name" value="HTH_AT3G52170-like"/>
</dbReference>
<evidence type="ECO:0000313" key="3">
    <source>
        <dbReference type="EMBL" id="KAF5777846.1"/>
    </source>
</evidence>
<evidence type="ECO:0000313" key="4">
    <source>
        <dbReference type="Proteomes" id="UP000215914"/>
    </source>
</evidence>
<name>A0A9K3MW14_HELAN</name>
<dbReference type="EMBL" id="MNCJ02000327">
    <property type="protein sequence ID" value="KAF5777846.1"/>
    <property type="molecule type" value="Genomic_DNA"/>
</dbReference>
<dbReference type="Pfam" id="PF25896">
    <property type="entry name" value="HTH_AT3G52170"/>
    <property type="match status" value="1"/>
</dbReference>
<dbReference type="PANTHER" id="PTHR34568">
    <property type="entry name" value="RRM DOMAIN-CONTAINING PROTEIN"/>
    <property type="match status" value="1"/>
</dbReference>
<dbReference type="PANTHER" id="PTHR34568:SF1">
    <property type="entry name" value="DNA BINDING PROTEIN"/>
    <property type="match status" value="1"/>
</dbReference>
<proteinExistence type="predicted"/>
<dbReference type="Proteomes" id="UP000215914">
    <property type="component" value="Unassembled WGS sequence"/>
</dbReference>
<organism evidence="3 4">
    <name type="scientific">Helianthus annuus</name>
    <name type="common">Common sunflower</name>
    <dbReference type="NCBI Taxonomy" id="4232"/>
    <lineage>
        <taxon>Eukaryota</taxon>
        <taxon>Viridiplantae</taxon>
        <taxon>Streptophyta</taxon>
        <taxon>Embryophyta</taxon>
        <taxon>Tracheophyta</taxon>
        <taxon>Spermatophyta</taxon>
        <taxon>Magnoliopsida</taxon>
        <taxon>eudicotyledons</taxon>
        <taxon>Gunneridae</taxon>
        <taxon>Pentapetalae</taxon>
        <taxon>asterids</taxon>
        <taxon>campanulids</taxon>
        <taxon>Asterales</taxon>
        <taxon>Asteraceae</taxon>
        <taxon>Asteroideae</taxon>
        <taxon>Heliantheae alliance</taxon>
        <taxon>Heliantheae</taxon>
        <taxon>Helianthus</taxon>
    </lineage>
</organism>
<dbReference type="Gramene" id="mRNA:HanXRQr2_Chr12g0540501">
    <property type="protein sequence ID" value="mRNA:HanXRQr2_Chr12g0540501"/>
    <property type="gene ID" value="HanXRQr2_Chr12g0540501"/>
</dbReference>
<feature type="domain" description="AT3G52170-like helix-turn-helix" evidence="2">
    <location>
        <begin position="33"/>
        <end position="81"/>
    </location>
</feature>
<feature type="region of interest" description="Disordered" evidence="1">
    <location>
        <begin position="180"/>
        <end position="200"/>
    </location>
</feature>
<gene>
    <name evidence="3" type="ORF">HanXRQr2_Chr12g0540501</name>
</gene>
<dbReference type="InterPro" id="IPR058942">
    <property type="entry name" value="AT3G52170-like"/>
</dbReference>
<evidence type="ECO:0000256" key="1">
    <source>
        <dbReference type="SAM" id="MobiDB-lite"/>
    </source>
</evidence>